<dbReference type="Gene3D" id="4.10.430.10">
    <property type="entry name" value="Histone-like protein H-NS, C-terminal domain"/>
    <property type="match status" value="1"/>
</dbReference>
<keyword evidence="2" id="KW-0238">DNA-binding</keyword>
<accession>A0ABX5KGV4</accession>
<dbReference type="SUPFAM" id="SSF81273">
    <property type="entry name" value="H-NS histone-like proteins"/>
    <property type="match status" value="1"/>
</dbReference>
<evidence type="ECO:0000313" key="3">
    <source>
        <dbReference type="Proteomes" id="UP000245712"/>
    </source>
</evidence>
<dbReference type="GO" id="GO:0003677">
    <property type="term" value="F:DNA binding"/>
    <property type="evidence" value="ECO:0007669"/>
    <property type="project" value="UniProtKB-KW"/>
</dbReference>
<comment type="caution">
    <text evidence="2">The sequence shown here is derived from an EMBL/GenBank/DDBJ whole genome shotgun (WGS) entry which is preliminary data.</text>
</comment>
<dbReference type="Pfam" id="PF00816">
    <property type="entry name" value="Histone_HNS"/>
    <property type="match status" value="1"/>
</dbReference>
<dbReference type="InterPro" id="IPR037150">
    <property type="entry name" value="H-NS_C_dom_sf"/>
</dbReference>
<organism evidence="2 3">
    <name type="scientific">Paraburkholderia unamae</name>
    <dbReference type="NCBI Taxonomy" id="219649"/>
    <lineage>
        <taxon>Bacteria</taxon>
        <taxon>Pseudomonadati</taxon>
        <taxon>Pseudomonadota</taxon>
        <taxon>Betaproteobacteria</taxon>
        <taxon>Burkholderiales</taxon>
        <taxon>Burkholderiaceae</taxon>
        <taxon>Paraburkholderia</taxon>
    </lineage>
</organism>
<protein>
    <submittedName>
        <fullName evidence="2">DNA-binding protein H-NS</fullName>
    </submittedName>
</protein>
<dbReference type="EMBL" id="QEOB01000023">
    <property type="protein sequence ID" value="PVX72817.1"/>
    <property type="molecule type" value="Genomic_DNA"/>
</dbReference>
<name>A0ABX5KGV4_9BURK</name>
<feature type="domain" description="DNA-binding protein H-NS-like C-terminal" evidence="1">
    <location>
        <begin position="25"/>
        <end position="60"/>
    </location>
</feature>
<gene>
    <name evidence="2" type="ORF">C7402_12356</name>
</gene>
<keyword evidence="3" id="KW-1185">Reference proteome</keyword>
<proteinExistence type="predicted"/>
<reference evidence="2 3" key="1">
    <citation type="submission" date="2018-05" db="EMBL/GenBank/DDBJ databases">
        <title>Genomic Encyclopedia of Type Strains, Phase IV (KMG-V): Genome sequencing to study the core and pangenomes of soil and plant-associated prokaryotes.</title>
        <authorList>
            <person name="Whitman W."/>
        </authorList>
    </citation>
    <scope>NUCLEOTIDE SEQUENCE [LARGE SCALE GENOMIC DNA]</scope>
    <source>
        <strain evidence="2 3">SCZa-39</strain>
    </source>
</reference>
<dbReference type="Proteomes" id="UP000245712">
    <property type="component" value="Unassembled WGS sequence"/>
</dbReference>
<evidence type="ECO:0000259" key="1">
    <source>
        <dbReference type="Pfam" id="PF00816"/>
    </source>
</evidence>
<sequence>MAEFGIEPEDVAASIAEDQLRQRAARYQNASGEKWDGQGEIPQWLVQAMSAGQSREHFAISAPVEKPAAKRREVNWADDPFAGSRLATATPERVGTL</sequence>
<evidence type="ECO:0000313" key="2">
    <source>
        <dbReference type="EMBL" id="PVX72817.1"/>
    </source>
</evidence>
<dbReference type="InterPro" id="IPR027444">
    <property type="entry name" value="H-NS_C_dom"/>
</dbReference>